<reference evidence="1" key="1">
    <citation type="submission" date="2014-11" db="EMBL/GenBank/DDBJ databases">
        <authorList>
            <person name="Amaro Gonzalez C."/>
        </authorList>
    </citation>
    <scope>NUCLEOTIDE SEQUENCE</scope>
</reference>
<protein>
    <submittedName>
        <fullName evidence="1">Uncharacterized protein</fullName>
    </submittedName>
</protein>
<accession>A0A0E9U9Q9</accession>
<proteinExistence type="predicted"/>
<evidence type="ECO:0000313" key="1">
    <source>
        <dbReference type="EMBL" id="JAH61698.1"/>
    </source>
</evidence>
<organism evidence="1">
    <name type="scientific">Anguilla anguilla</name>
    <name type="common">European freshwater eel</name>
    <name type="synonym">Muraena anguilla</name>
    <dbReference type="NCBI Taxonomy" id="7936"/>
    <lineage>
        <taxon>Eukaryota</taxon>
        <taxon>Metazoa</taxon>
        <taxon>Chordata</taxon>
        <taxon>Craniata</taxon>
        <taxon>Vertebrata</taxon>
        <taxon>Euteleostomi</taxon>
        <taxon>Actinopterygii</taxon>
        <taxon>Neopterygii</taxon>
        <taxon>Teleostei</taxon>
        <taxon>Anguilliformes</taxon>
        <taxon>Anguillidae</taxon>
        <taxon>Anguilla</taxon>
    </lineage>
</organism>
<name>A0A0E9U9Q9_ANGAN</name>
<dbReference type="EMBL" id="GBXM01046879">
    <property type="protein sequence ID" value="JAH61698.1"/>
    <property type="molecule type" value="Transcribed_RNA"/>
</dbReference>
<dbReference type="AlphaFoldDB" id="A0A0E9U9Q9"/>
<reference evidence="1" key="2">
    <citation type="journal article" date="2015" name="Fish Shellfish Immunol.">
        <title>Early steps in the European eel (Anguilla anguilla)-Vibrio vulnificus interaction in the gills: Role of the RtxA13 toxin.</title>
        <authorList>
            <person name="Callol A."/>
            <person name="Pajuelo D."/>
            <person name="Ebbesson L."/>
            <person name="Teles M."/>
            <person name="MacKenzie S."/>
            <person name="Amaro C."/>
        </authorList>
    </citation>
    <scope>NUCLEOTIDE SEQUENCE</scope>
</reference>
<sequence>MNIFLHLQQYFETKPSSVLQRTEASLVVSVHELEWVRNVSFYHRIS</sequence>